<evidence type="ECO:0000313" key="1">
    <source>
        <dbReference type="EMBL" id="KAF1955213.1"/>
    </source>
</evidence>
<feature type="non-terminal residue" evidence="1">
    <location>
        <position position="54"/>
    </location>
</feature>
<dbReference type="EMBL" id="ML976995">
    <property type="protein sequence ID" value="KAF1955213.1"/>
    <property type="molecule type" value="Genomic_DNA"/>
</dbReference>
<feature type="non-terminal residue" evidence="1">
    <location>
        <position position="1"/>
    </location>
</feature>
<reference evidence="1" key="1">
    <citation type="journal article" date="2020" name="Stud. Mycol.">
        <title>101 Dothideomycetes genomes: a test case for predicting lifestyles and emergence of pathogens.</title>
        <authorList>
            <person name="Haridas S."/>
            <person name="Albert R."/>
            <person name="Binder M."/>
            <person name="Bloem J."/>
            <person name="Labutti K."/>
            <person name="Salamov A."/>
            <person name="Andreopoulos B."/>
            <person name="Baker S."/>
            <person name="Barry K."/>
            <person name="Bills G."/>
            <person name="Bluhm B."/>
            <person name="Cannon C."/>
            <person name="Castanera R."/>
            <person name="Culley D."/>
            <person name="Daum C."/>
            <person name="Ezra D."/>
            <person name="Gonzalez J."/>
            <person name="Henrissat B."/>
            <person name="Kuo A."/>
            <person name="Liang C."/>
            <person name="Lipzen A."/>
            <person name="Lutzoni F."/>
            <person name="Magnuson J."/>
            <person name="Mondo S."/>
            <person name="Nolan M."/>
            <person name="Ohm R."/>
            <person name="Pangilinan J."/>
            <person name="Park H.-J."/>
            <person name="Ramirez L."/>
            <person name="Alfaro M."/>
            <person name="Sun H."/>
            <person name="Tritt A."/>
            <person name="Yoshinaga Y."/>
            <person name="Zwiers L.-H."/>
            <person name="Turgeon B."/>
            <person name="Goodwin S."/>
            <person name="Spatafora J."/>
            <person name="Crous P."/>
            <person name="Grigoriev I."/>
        </authorList>
    </citation>
    <scope>NUCLEOTIDE SEQUENCE</scope>
    <source>
        <strain evidence="1">CBS 675.92</strain>
    </source>
</reference>
<proteinExistence type="predicted"/>
<dbReference type="AlphaFoldDB" id="A0A6A5TQL6"/>
<dbReference type="Proteomes" id="UP000800035">
    <property type="component" value="Unassembled WGS sequence"/>
</dbReference>
<gene>
    <name evidence="1" type="ORF">CC80DRAFT_372180</name>
</gene>
<evidence type="ECO:0000313" key="2">
    <source>
        <dbReference type="Proteomes" id="UP000800035"/>
    </source>
</evidence>
<dbReference type="OrthoDB" id="338622at2759"/>
<accession>A0A6A5TQL6</accession>
<keyword evidence="2" id="KW-1185">Reference proteome</keyword>
<name>A0A6A5TQL6_9PLEO</name>
<sequence length="54" mass="5730">PSLTLVTTSDTQVDLAELDGLTTLFACPHTGTPGEKIPQLRHLIRGTRGCTPQA</sequence>
<protein>
    <submittedName>
        <fullName evidence="1">Uncharacterized protein</fullName>
    </submittedName>
</protein>
<organism evidence="1 2">
    <name type="scientific">Byssothecium circinans</name>
    <dbReference type="NCBI Taxonomy" id="147558"/>
    <lineage>
        <taxon>Eukaryota</taxon>
        <taxon>Fungi</taxon>
        <taxon>Dikarya</taxon>
        <taxon>Ascomycota</taxon>
        <taxon>Pezizomycotina</taxon>
        <taxon>Dothideomycetes</taxon>
        <taxon>Pleosporomycetidae</taxon>
        <taxon>Pleosporales</taxon>
        <taxon>Massarineae</taxon>
        <taxon>Massarinaceae</taxon>
        <taxon>Byssothecium</taxon>
    </lineage>
</organism>